<accession>A0A074RK14</accession>
<dbReference type="HOGENOM" id="CLU_871991_0_0_1"/>
<proteinExistence type="predicted"/>
<dbReference type="Pfam" id="PF12937">
    <property type="entry name" value="F-box-like"/>
    <property type="match status" value="1"/>
</dbReference>
<dbReference type="Proteomes" id="UP000027456">
    <property type="component" value="Unassembled WGS sequence"/>
</dbReference>
<dbReference type="SUPFAM" id="SSF81383">
    <property type="entry name" value="F-box domain"/>
    <property type="match status" value="1"/>
</dbReference>
<reference evidence="2 3" key="1">
    <citation type="submission" date="2013-12" db="EMBL/GenBank/DDBJ databases">
        <authorList>
            <person name="Cubeta M."/>
            <person name="Pakala S."/>
            <person name="Fedorova N."/>
            <person name="Thomas E."/>
            <person name="Dean R."/>
            <person name="Jabaji S."/>
            <person name="Neate S."/>
            <person name="Toda T."/>
            <person name="Tavantzis S."/>
            <person name="Vilgalys R."/>
            <person name="Bharathan N."/>
            <person name="Pakala S."/>
            <person name="Losada L.S."/>
            <person name="Zafar N."/>
            <person name="Nierman W."/>
        </authorList>
    </citation>
    <scope>NUCLEOTIDE SEQUENCE [LARGE SCALE GENOMIC DNA]</scope>
    <source>
        <strain evidence="2 3">123E</strain>
    </source>
</reference>
<evidence type="ECO:0000313" key="3">
    <source>
        <dbReference type="Proteomes" id="UP000027456"/>
    </source>
</evidence>
<sequence>MNIVASLVKIKNRGRRFWLRSPSSGAWQLRTNNHMSKQDLRLIDTPYFPSHSSPSREGTSDYIPMELTRMRPINFVPVEILTRIFVLVCSVRPCAVSNKLVTLSHVCSYWRSVAISSSTLWTYIYLDPNRLKDGWLPSRTETYLARAGSQLLDVHINDTLLSDPSNTVQSGFTQLLALISPRAWRMTIVILGVRGMDVVQRTIFTILTNCVPGALSHLSIQIVNTYSSPYGTLVPWQEIEVAVEVLGLHITALRLCDFLPKWTSQVYHGLTELRLKCSEGVVSELTLVSILNQNPKLRVLEIDTYIQETIRADDPV</sequence>
<dbReference type="InterPro" id="IPR001810">
    <property type="entry name" value="F-box_dom"/>
</dbReference>
<dbReference type="InterPro" id="IPR036047">
    <property type="entry name" value="F-box-like_dom_sf"/>
</dbReference>
<feature type="non-terminal residue" evidence="2">
    <location>
        <position position="316"/>
    </location>
</feature>
<protein>
    <submittedName>
        <fullName evidence="2">F-box-like domain protein</fullName>
    </submittedName>
</protein>
<name>A0A074RK14_9AGAM</name>
<dbReference type="AlphaFoldDB" id="A0A074RK14"/>
<organism evidence="2 3">
    <name type="scientific">Rhizoctonia solani 123E</name>
    <dbReference type="NCBI Taxonomy" id="1423351"/>
    <lineage>
        <taxon>Eukaryota</taxon>
        <taxon>Fungi</taxon>
        <taxon>Dikarya</taxon>
        <taxon>Basidiomycota</taxon>
        <taxon>Agaricomycotina</taxon>
        <taxon>Agaricomycetes</taxon>
        <taxon>Cantharellales</taxon>
        <taxon>Ceratobasidiaceae</taxon>
        <taxon>Rhizoctonia</taxon>
    </lineage>
</organism>
<evidence type="ECO:0000259" key="1">
    <source>
        <dbReference type="Pfam" id="PF12937"/>
    </source>
</evidence>
<evidence type="ECO:0000313" key="2">
    <source>
        <dbReference type="EMBL" id="KEP45700.1"/>
    </source>
</evidence>
<dbReference type="STRING" id="1423351.A0A074RK14"/>
<dbReference type="Gene3D" id="1.20.1280.50">
    <property type="match status" value="1"/>
</dbReference>
<dbReference type="OrthoDB" id="3365698at2759"/>
<keyword evidence="3" id="KW-1185">Reference proteome</keyword>
<gene>
    <name evidence="2" type="ORF">V565_248740</name>
</gene>
<feature type="domain" description="F-box" evidence="1">
    <location>
        <begin position="76"/>
        <end position="126"/>
    </location>
</feature>
<dbReference type="EMBL" id="AZST01001567">
    <property type="protein sequence ID" value="KEP45700.1"/>
    <property type="molecule type" value="Genomic_DNA"/>
</dbReference>
<comment type="caution">
    <text evidence="2">The sequence shown here is derived from an EMBL/GenBank/DDBJ whole genome shotgun (WGS) entry which is preliminary data.</text>
</comment>